<name>A0A4P6YXE3_9LACO</name>
<dbReference type="InterPro" id="IPR002502">
    <property type="entry name" value="Amidase_domain"/>
</dbReference>
<dbReference type="SUPFAM" id="SSF55846">
    <property type="entry name" value="N-acetylmuramoyl-L-alanine amidase-like"/>
    <property type="match status" value="1"/>
</dbReference>
<accession>A0A4P6YXE3</accession>
<dbReference type="AlphaFoldDB" id="A0A4P6YXE3"/>
<dbReference type="GO" id="GO:0008745">
    <property type="term" value="F:N-acetylmuramoyl-L-alanine amidase activity"/>
    <property type="evidence" value="ECO:0007669"/>
    <property type="project" value="InterPro"/>
</dbReference>
<dbReference type="CDD" id="cd06583">
    <property type="entry name" value="PGRP"/>
    <property type="match status" value="1"/>
</dbReference>
<evidence type="ECO:0000313" key="3">
    <source>
        <dbReference type="Proteomes" id="UP000292886"/>
    </source>
</evidence>
<feature type="domain" description="N-acetylmuramoyl-L-alanine amidase" evidence="1">
    <location>
        <begin position="117"/>
        <end position="256"/>
    </location>
</feature>
<dbReference type="InterPro" id="IPR036505">
    <property type="entry name" value="Amidase/PGRP_sf"/>
</dbReference>
<gene>
    <name evidence="2" type="ORF">EQG49_09865</name>
</gene>
<evidence type="ECO:0000259" key="1">
    <source>
        <dbReference type="SMART" id="SM00644"/>
    </source>
</evidence>
<dbReference type="Proteomes" id="UP000292886">
    <property type="component" value="Chromosome"/>
</dbReference>
<dbReference type="GO" id="GO:0009253">
    <property type="term" value="P:peptidoglycan catabolic process"/>
    <property type="evidence" value="ECO:0007669"/>
    <property type="project" value="InterPro"/>
</dbReference>
<dbReference type="Gene3D" id="3.40.80.10">
    <property type="entry name" value="Peptidoglycan recognition protein-like"/>
    <property type="match status" value="1"/>
</dbReference>
<dbReference type="KEGG" id="wei:EQG49_09865"/>
<dbReference type="EMBL" id="CP037940">
    <property type="protein sequence ID" value="QBO37496.1"/>
    <property type="molecule type" value="Genomic_DNA"/>
</dbReference>
<protein>
    <submittedName>
        <fullName evidence="2">N-acetylmuramoyl-L-alanine amidase</fullName>
    </submittedName>
</protein>
<dbReference type="OrthoDB" id="9816557at2"/>
<dbReference type="SMART" id="SM00644">
    <property type="entry name" value="Ami_2"/>
    <property type="match status" value="1"/>
</dbReference>
<dbReference type="Pfam" id="PF19087">
    <property type="entry name" value="DUF5776"/>
    <property type="match status" value="1"/>
</dbReference>
<reference evidence="3" key="1">
    <citation type="submission" date="2019-03" db="EMBL/GenBank/DDBJ databases">
        <title>Weissella sp. 26KH-42 Genome sequencing.</title>
        <authorList>
            <person name="Heo J."/>
            <person name="Kim S.-J."/>
            <person name="Kim J.-S."/>
            <person name="Hong S.-B."/>
            <person name="Kwon S.-W."/>
        </authorList>
    </citation>
    <scope>NUCLEOTIDE SEQUENCE [LARGE SCALE GENOMIC DNA]</scope>
    <source>
        <strain evidence="3">26KH-42</strain>
    </source>
</reference>
<evidence type="ECO:0000313" key="2">
    <source>
        <dbReference type="EMBL" id="QBO37496.1"/>
    </source>
</evidence>
<keyword evidence="3" id="KW-1185">Reference proteome</keyword>
<dbReference type="InterPro" id="IPR044081">
    <property type="entry name" value="DUF5776"/>
</dbReference>
<dbReference type="Pfam" id="PF01510">
    <property type="entry name" value="Amidase_2"/>
    <property type="match status" value="1"/>
</dbReference>
<organism evidence="2 3">
    <name type="scientific">Periweissella cryptocerci</name>
    <dbReference type="NCBI Taxonomy" id="2506420"/>
    <lineage>
        <taxon>Bacteria</taxon>
        <taxon>Bacillati</taxon>
        <taxon>Bacillota</taxon>
        <taxon>Bacilli</taxon>
        <taxon>Lactobacillales</taxon>
        <taxon>Lactobacillaceae</taxon>
        <taxon>Periweissella</taxon>
    </lineage>
</organism>
<sequence>MTAAKSTGSKVGKKISNYWTVSLGSAKIVKNSFIYKNQNFKKNQRVKKLKKGTKIKIKGLKWSNGGYPRFKVAGGYLTTNKKNTVVASAGSNKVNSYIISNYFGKHAKIVKKIDKRFPKNKLRRGLGKPEGVVVHETANPNSTLKNEVKYMKAHYKNAFVHTFVNGSTIENIANTNYLAWGAGYQANQRFIQFEQVRVHSKKNFAKEINNAAYYSAYILKEYGLKPSLAKKNKTGTLWSHNDVSKWLGGTTHTDPVAYWKASGKKWFGTNYTMKDFYKLVKAYYDAM</sequence>
<proteinExistence type="predicted"/>